<organism evidence="4 5">
    <name type="scientific">Tulasnella calospora MUT 4182</name>
    <dbReference type="NCBI Taxonomy" id="1051891"/>
    <lineage>
        <taxon>Eukaryota</taxon>
        <taxon>Fungi</taxon>
        <taxon>Dikarya</taxon>
        <taxon>Basidiomycota</taxon>
        <taxon>Agaricomycotina</taxon>
        <taxon>Agaricomycetes</taxon>
        <taxon>Cantharellales</taxon>
        <taxon>Tulasnellaceae</taxon>
        <taxon>Tulasnella</taxon>
    </lineage>
</organism>
<proteinExistence type="inferred from homology"/>
<dbReference type="GO" id="GO:0016616">
    <property type="term" value="F:oxidoreductase activity, acting on the CH-OH group of donors, NAD or NADP as acceptor"/>
    <property type="evidence" value="ECO:0007669"/>
    <property type="project" value="TreeGrafter"/>
</dbReference>
<evidence type="ECO:0000256" key="2">
    <source>
        <dbReference type="ARBA" id="ARBA00023445"/>
    </source>
</evidence>
<evidence type="ECO:0000256" key="1">
    <source>
        <dbReference type="ARBA" id="ARBA00023002"/>
    </source>
</evidence>
<dbReference type="InterPro" id="IPR050425">
    <property type="entry name" value="NAD(P)_dehydrat-like"/>
</dbReference>
<reference evidence="4 5" key="1">
    <citation type="submission" date="2014-04" db="EMBL/GenBank/DDBJ databases">
        <authorList>
            <consortium name="DOE Joint Genome Institute"/>
            <person name="Kuo A."/>
            <person name="Girlanda M."/>
            <person name="Perotto S."/>
            <person name="Kohler A."/>
            <person name="Nagy L.G."/>
            <person name="Floudas D."/>
            <person name="Copeland A."/>
            <person name="Barry K.W."/>
            <person name="Cichocki N."/>
            <person name="Veneault-Fourrey C."/>
            <person name="LaButti K."/>
            <person name="Lindquist E.A."/>
            <person name="Lipzen A."/>
            <person name="Lundell T."/>
            <person name="Morin E."/>
            <person name="Murat C."/>
            <person name="Sun H."/>
            <person name="Tunlid A."/>
            <person name="Henrissat B."/>
            <person name="Grigoriev I.V."/>
            <person name="Hibbett D.S."/>
            <person name="Martin F."/>
            <person name="Nordberg H.P."/>
            <person name="Cantor M.N."/>
            <person name="Hua S.X."/>
        </authorList>
    </citation>
    <scope>NUCLEOTIDE SEQUENCE [LARGE SCALE GENOMIC DNA]</scope>
    <source>
        <strain evidence="4 5">MUT 4182</strain>
    </source>
</reference>
<dbReference type="InterPro" id="IPR036291">
    <property type="entry name" value="NAD(P)-bd_dom_sf"/>
</dbReference>
<dbReference type="Proteomes" id="UP000054248">
    <property type="component" value="Unassembled WGS sequence"/>
</dbReference>
<comment type="similarity">
    <text evidence="2">Belongs to the NAD(P)-dependent epimerase/dehydratase family. Dihydroflavonol-4-reductase subfamily.</text>
</comment>
<gene>
    <name evidence="4" type="ORF">M407DRAFT_212627</name>
</gene>
<reference evidence="5" key="2">
    <citation type="submission" date="2015-01" db="EMBL/GenBank/DDBJ databases">
        <title>Evolutionary Origins and Diversification of the Mycorrhizal Mutualists.</title>
        <authorList>
            <consortium name="DOE Joint Genome Institute"/>
            <consortium name="Mycorrhizal Genomics Consortium"/>
            <person name="Kohler A."/>
            <person name="Kuo A."/>
            <person name="Nagy L.G."/>
            <person name="Floudas D."/>
            <person name="Copeland A."/>
            <person name="Barry K.W."/>
            <person name="Cichocki N."/>
            <person name="Veneault-Fourrey C."/>
            <person name="LaButti K."/>
            <person name="Lindquist E.A."/>
            <person name="Lipzen A."/>
            <person name="Lundell T."/>
            <person name="Morin E."/>
            <person name="Murat C."/>
            <person name="Riley R."/>
            <person name="Ohm R."/>
            <person name="Sun H."/>
            <person name="Tunlid A."/>
            <person name="Henrissat B."/>
            <person name="Grigoriev I.V."/>
            <person name="Hibbett D.S."/>
            <person name="Martin F."/>
        </authorList>
    </citation>
    <scope>NUCLEOTIDE SEQUENCE [LARGE SCALE GENOMIC DNA]</scope>
    <source>
        <strain evidence="5">MUT 4182</strain>
    </source>
</reference>
<feature type="domain" description="NAD-dependent epimerase/dehydratase" evidence="3">
    <location>
        <begin position="10"/>
        <end position="269"/>
    </location>
</feature>
<keyword evidence="1" id="KW-0560">Oxidoreductase</keyword>
<dbReference type="Gene3D" id="3.40.50.720">
    <property type="entry name" value="NAD(P)-binding Rossmann-like Domain"/>
    <property type="match status" value="1"/>
</dbReference>
<name>A0A0C3MFY5_9AGAM</name>
<dbReference type="InterPro" id="IPR001509">
    <property type="entry name" value="Epimerase_deHydtase"/>
</dbReference>
<dbReference type="HOGENOM" id="CLU_007383_9_2_1"/>
<protein>
    <recommendedName>
        <fullName evidence="3">NAD-dependent epimerase/dehydratase domain-containing protein</fullName>
    </recommendedName>
</protein>
<dbReference type="Pfam" id="PF01370">
    <property type="entry name" value="Epimerase"/>
    <property type="match status" value="1"/>
</dbReference>
<dbReference type="PANTHER" id="PTHR10366:SF564">
    <property type="entry name" value="STEROL-4-ALPHA-CARBOXYLATE 3-DEHYDROGENASE, DECARBOXYLATING"/>
    <property type="match status" value="1"/>
</dbReference>
<sequence length="342" mass="37493">MPIVSPPAKVLVTGASGFIAAWLCKTLLEKGYSVVGTVRSESKGDYLKDLFKDFGDKFSYIIVEDIEKEGAFDQAVVGVDAVEHLASPTTFFAKDPKDIIGPAVHGTVGILESIKKCAPTVKRVVLTSSIWSIYHAKDNLNYDETDWNVDAPKAVEQLGRDTPGYVKYSASKVLAERGAWEFVEKNKGSINFDLVALNPSLAWGPPIQQVRTVEELNETLVLFHEHTRIQNPPKTKEELMSSASAVDVRDVALAHVVALTNSEAAGERFIINSSSFTYQDVLDLIHAQGNHPDVPKGYPGAGKDVPRVEYIYTKAQKTLGIKFRTLEELSLDTLAALRAKGF</sequence>
<evidence type="ECO:0000313" key="4">
    <source>
        <dbReference type="EMBL" id="KIO32647.1"/>
    </source>
</evidence>
<evidence type="ECO:0000313" key="5">
    <source>
        <dbReference type="Proteomes" id="UP000054248"/>
    </source>
</evidence>
<dbReference type="OrthoDB" id="2735536at2759"/>
<dbReference type="AlphaFoldDB" id="A0A0C3MFY5"/>
<keyword evidence="5" id="KW-1185">Reference proteome</keyword>
<dbReference type="PANTHER" id="PTHR10366">
    <property type="entry name" value="NAD DEPENDENT EPIMERASE/DEHYDRATASE"/>
    <property type="match status" value="1"/>
</dbReference>
<dbReference type="EMBL" id="KN822953">
    <property type="protein sequence ID" value="KIO32647.1"/>
    <property type="molecule type" value="Genomic_DNA"/>
</dbReference>
<evidence type="ECO:0000259" key="3">
    <source>
        <dbReference type="Pfam" id="PF01370"/>
    </source>
</evidence>
<dbReference type="SUPFAM" id="SSF51735">
    <property type="entry name" value="NAD(P)-binding Rossmann-fold domains"/>
    <property type="match status" value="1"/>
</dbReference>
<accession>A0A0C3MFY5</accession>
<dbReference type="STRING" id="1051891.A0A0C3MFY5"/>